<dbReference type="SUPFAM" id="SSF51735">
    <property type="entry name" value="NAD(P)-binding Rossmann-fold domains"/>
    <property type="match status" value="1"/>
</dbReference>
<dbReference type="InterPro" id="IPR051783">
    <property type="entry name" value="NAD(P)-dependent_oxidoreduct"/>
</dbReference>
<dbReference type="Proteomes" id="UP000664534">
    <property type="component" value="Unassembled WGS sequence"/>
</dbReference>
<dbReference type="AlphaFoldDB" id="A0A8H3FW65"/>
<dbReference type="PANTHER" id="PTHR48079:SF3">
    <property type="entry name" value="NAD-DEPENDENT EPIMERASE_DEHYDRATASE DOMAIN-CONTAINING PROTEIN"/>
    <property type="match status" value="1"/>
</dbReference>
<evidence type="ECO:0000259" key="1">
    <source>
        <dbReference type="Pfam" id="PF01370"/>
    </source>
</evidence>
<dbReference type="OrthoDB" id="10000533at2759"/>
<dbReference type="Gene3D" id="3.40.50.720">
    <property type="entry name" value="NAD(P)-binding Rossmann-like Domain"/>
    <property type="match status" value="1"/>
</dbReference>
<dbReference type="Pfam" id="PF01370">
    <property type="entry name" value="Epimerase"/>
    <property type="match status" value="1"/>
</dbReference>
<evidence type="ECO:0000313" key="3">
    <source>
        <dbReference type="Proteomes" id="UP000664534"/>
    </source>
</evidence>
<proteinExistence type="predicted"/>
<name>A0A8H3FW65_9LECA</name>
<sequence length="318" mass="34223">MPRILILGATGYIGSALASSLLRSNHTVYGLARTPSKANQLARQEIIPVLGSVQDSAAYIALIHTAHIDIVIDCAGANQESATVLSDVRTAGEERLKQKGPKLGFVYTSGTFVHGSSQRRVSDLDPVGTAEANAQPPRLVAWRPQMERDVLSAGDVLHTVVVRPSLVYGREHGVWSSFFGPVLDAAERGEEGVVKVPLRLGSRPALVHVDDVAEGMRCVVEKLPLLAGTGVYPVFDLVTSQESMEDIFRAFAREVGLKGRVELVGAGEDDIFALAMQSDGNLDASRAEQLLGWRPGRRGFVERMAVFAKAFVAAQEKV</sequence>
<comment type="caution">
    <text evidence="2">The sequence shown here is derived from an EMBL/GenBank/DDBJ whole genome shotgun (WGS) entry which is preliminary data.</text>
</comment>
<dbReference type="PANTHER" id="PTHR48079">
    <property type="entry name" value="PROTEIN YEEZ"/>
    <property type="match status" value="1"/>
</dbReference>
<evidence type="ECO:0000313" key="2">
    <source>
        <dbReference type="EMBL" id="CAF9928843.1"/>
    </source>
</evidence>
<protein>
    <recommendedName>
        <fullName evidence="1">NAD-dependent epimerase/dehydratase domain-containing protein</fullName>
    </recommendedName>
</protein>
<feature type="domain" description="NAD-dependent epimerase/dehydratase" evidence="1">
    <location>
        <begin position="4"/>
        <end position="222"/>
    </location>
</feature>
<accession>A0A8H3FW65</accession>
<dbReference type="InterPro" id="IPR001509">
    <property type="entry name" value="Epimerase_deHydtase"/>
</dbReference>
<keyword evidence="3" id="KW-1185">Reference proteome</keyword>
<dbReference type="GO" id="GO:0005737">
    <property type="term" value="C:cytoplasm"/>
    <property type="evidence" value="ECO:0007669"/>
    <property type="project" value="TreeGrafter"/>
</dbReference>
<gene>
    <name evidence="2" type="ORF">IMSHALPRED_007757</name>
</gene>
<reference evidence="2" key="1">
    <citation type="submission" date="2021-03" db="EMBL/GenBank/DDBJ databases">
        <authorList>
            <person name="Tagirdzhanova G."/>
        </authorList>
    </citation>
    <scope>NUCLEOTIDE SEQUENCE</scope>
</reference>
<dbReference type="EMBL" id="CAJPDT010000051">
    <property type="protein sequence ID" value="CAF9928843.1"/>
    <property type="molecule type" value="Genomic_DNA"/>
</dbReference>
<dbReference type="GO" id="GO:0004029">
    <property type="term" value="F:aldehyde dehydrogenase (NAD+) activity"/>
    <property type="evidence" value="ECO:0007669"/>
    <property type="project" value="TreeGrafter"/>
</dbReference>
<dbReference type="InterPro" id="IPR036291">
    <property type="entry name" value="NAD(P)-bd_dom_sf"/>
</dbReference>
<organism evidence="2 3">
    <name type="scientific">Imshaugia aleurites</name>
    <dbReference type="NCBI Taxonomy" id="172621"/>
    <lineage>
        <taxon>Eukaryota</taxon>
        <taxon>Fungi</taxon>
        <taxon>Dikarya</taxon>
        <taxon>Ascomycota</taxon>
        <taxon>Pezizomycotina</taxon>
        <taxon>Lecanoromycetes</taxon>
        <taxon>OSLEUM clade</taxon>
        <taxon>Lecanoromycetidae</taxon>
        <taxon>Lecanorales</taxon>
        <taxon>Lecanorineae</taxon>
        <taxon>Parmeliaceae</taxon>
        <taxon>Imshaugia</taxon>
    </lineage>
</organism>